<evidence type="ECO:0000313" key="9">
    <source>
        <dbReference type="EMBL" id="CAN75117.1"/>
    </source>
</evidence>
<protein>
    <recommendedName>
        <fullName evidence="8">AAA+ ATPase domain-containing protein</fullName>
    </recommendedName>
</protein>
<dbReference type="InterPro" id="IPR058922">
    <property type="entry name" value="WHD_DRP"/>
</dbReference>
<evidence type="ECO:0000256" key="2">
    <source>
        <dbReference type="ARBA" id="ARBA00022614"/>
    </source>
</evidence>
<evidence type="ECO:0000256" key="1">
    <source>
        <dbReference type="ARBA" id="ARBA00008894"/>
    </source>
</evidence>
<dbReference type="InterPro" id="IPR036388">
    <property type="entry name" value="WH-like_DNA-bd_sf"/>
</dbReference>
<dbReference type="SMART" id="SM00382">
    <property type="entry name" value="AAA"/>
    <property type="match status" value="1"/>
</dbReference>
<name>A5BY34_VITVI</name>
<evidence type="ECO:0000256" key="3">
    <source>
        <dbReference type="ARBA" id="ARBA00022737"/>
    </source>
</evidence>
<dbReference type="GO" id="GO:0043531">
    <property type="term" value="F:ADP binding"/>
    <property type="evidence" value="ECO:0007669"/>
    <property type="project" value="InterPro"/>
</dbReference>
<feature type="domain" description="AAA+ ATPase" evidence="8">
    <location>
        <begin position="171"/>
        <end position="313"/>
    </location>
</feature>
<evidence type="ECO:0000256" key="5">
    <source>
        <dbReference type="ARBA" id="ARBA00022821"/>
    </source>
</evidence>
<keyword evidence="2" id="KW-0433">Leucine-rich repeat</keyword>
<reference evidence="9" key="1">
    <citation type="journal article" date="2007" name="PLoS ONE">
        <title>The first genome sequence of an elite grapevine cultivar (Pinot noir Vitis vinifera L.): coping with a highly heterozygous genome.</title>
        <authorList>
            <person name="Velasco R."/>
            <person name="Zharkikh A."/>
            <person name="Troggio M."/>
            <person name="Cartwright D.A."/>
            <person name="Cestaro A."/>
            <person name="Pruss D."/>
            <person name="Pindo M."/>
            <person name="FitzGerald L.M."/>
            <person name="Vezzulli S."/>
            <person name="Reid J."/>
            <person name="Malacarne G."/>
            <person name="Iliev D."/>
            <person name="Coppola G."/>
            <person name="Wardell B."/>
            <person name="Micheletti D."/>
            <person name="Macalma T."/>
            <person name="Facci M."/>
            <person name="Mitchell J.T."/>
            <person name="Perazzolli M."/>
            <person name="Eldredge G."/>
            <person name="Gatto P."/>
            <person name="Oyzerski R."/>
            <person name="Moretto M."/>
            <person name="Gutin N."/>
            <person name="Stefanini M."/>
            <person name="Chen Y."/>
            <person name="Segala C."/>
            <person name="Davenport C."/>
            <person name="Dematte L."/>
            <person name="Mraz A."/>
            <person name="Battilana J."/>
            <person name="Stormo K."/>
            <person name="Costa F."/>
            <person name="Tao Q."/>
            <person name="Si-Ammour A."/>
            <person name="Harkins T."/>
            <person name="Lackey A."/>
            <person name="Perbost C."/>
            <person name="Taillon B."/>
            <person name="Stella A."/>
            <person name="Solovyev V."/>
            <person name="Fawcett J.A."/>
            <person name="Sterck L."/>
            <person name="Vandepoele K."/>
            <person name="Grando S.M."/>
            <person name="Toppo S."/>
            <person name="Moser C."/>
            <person name="Lanchbury J."/>
            <person name="Bogden R."/>
            <person name="Skolnick M."/>
            <person name="Sgaramella V."/>
            <person name="Bhatnagar S.K."/>
            <person name="Fontana P."/>
            <person name="Gutin A."/>
            <person name="Van de Peer Y."/>
            <person name="Salamini F."/>
            <person name="Viola R."/>
        </authorList>
    </citation>
    <scope>NUCLEOTIDE SEQUENCE</scope>
</reference>
<dbReference type="Pfam" id="PF13855">
    <property type="entry name" value="LRR_8"/>
    <property type="match status" value="2"/>
</dbReference>
<dbReference type="GO" id="GO:0005524">
    <property type="term" value="F:ATP binding"/>
    <property type="evidence" value="ECO:0007669"/>
    <property type="project" value="UniProtKB-KW"/>
</dbReference>
<evidence type="ECO:0000259" key="8">
    <source>
        <dbReference type="SMART" id="SM00382"/>
    </source>
</evidence>
<dbReference type="SUPFAM" id="SSF52058">
    <property type="entry name" value="L domain-like"/>
    <property type="match status" value="2"/>
</dbReference>
<dbReference type="InterPro" id="IPR027417">
    <property type="entry name" value="P-loop_NTPase"/>
</dbReference>
<dbReference type="Gene3D" id="3.80.10.10">
    <property type="entry name" value="Ribonuclease Inhibitor"/>
    <property type="match status" value="4"/>
</dbReference>
<dbReference type="FunFam" id="1.10.8.430:FF:000003">
    <property type="entry name" value="Probable disease resistance protein At5g66910"/>
    <property type="match status" value="1"/>
</dbReference>
<accession>A5BY34</accession>
<dbReference type="EMBL" id="AM475358">
    <property type="protein sequence ID" value="CAN75117.1"/>
    <property type="molecule type" value="Genomic_DNA"/>
</dbReference>
<dbReference type="FunFam" id="1.10.10.10:FF:000322">
    <property type="entry name" value="Probable disease resistance protein At1g63360"/>
    <property type="match status" value="2"/>
</dbReference>
<dbReference type="InterPro" id="IPR050905">
    <property type="entry name" value="Plant_NBS-LRR"/>
</dbReference>
<dbReference type="Gene3D" id="1.10.8.430">
    <property type="entry name" value="Helical domain of apoptotic protease-activating factors"/>
    <property type="match status" value="1"/>
</dbReference>
<keyword evidence="5" id="KW-0611">Plant defense</keyword>
<dbReference type="InterPro" id="IPR003593">
    <property type="entry name" value="AAA+_ATPase"/>
</dbReference>
<dbReference type="Pfam" id="PF23247">
    <property type="entry name" value="LRR_RPS2"/>
    <property type="match status" value="2"/>
</dbReference>
<dbReference type="FunFam" id="3.40.50.300:FF:001091">
    <property type="entry name" value="Probable disease resistance protein At1g61300"/>
    <property type="match status" value="1"/>
</dbReference>
<dbReference type="Pfam" id="PF23559">
    <property type="entry name" value="WHD_DRP"/>
    <property type="match status" value="2"/>
</dbReference>
<dbReference type="InterPro" id="IPR042197">
    <property type="entry name" value="Apaf_helical"/>
</dbReference>
<dbReference type="Gene3D" id="1.10.10.10">
    <property type="entry name" value="Winged helix-like DNA-binding domain superfamily/Winged helix DNA-binding domain"/>
    <property type="match status" value="2"/>
</dbReference>
<feature type="coiled-coil region" evidence="7">
    <location>
        <begin position="25"/>
        <end position="97"/>
    </location>
</feature>
<dbReference type="Pfam" id="PF00931">
    <property type="entry name" value="NB-ARC"/>
    <property type="match status" value="1"/>
</dbReference>
<keyword evidence="7" id="KW-0175">Coiled coil</keyword>
<dbReference type="InterPro" id="IPR001611">
    <property type="entry name" value="Leu-rich_rpt"/>
</dbReference>
<dbReference type="PANTHER" id="PTHR33463">
    <property type="entry name" value="NB-ARC DOMAIN-CONTAINING PROTEIN-RELATED"/>
    <property type="match status" value="1"/>
</dbReference>
<dbReference type="GO" id="GO:0006952">
    <property type="term" value="P:defense response"/>
    <property type="evidence" value="ECO:0007669"/>
    <property type="project" value="UniProtKB-KW"/>
</dbReference>
<sequence>MDCVSPILDVATRLWDCTAKRVVYIRELEKNLNSLERLTKELSNLRTDVMAEVEREEKEEVPQRRRKNEVGGWLSAVQAMEEEVEEILQNGRQEIQQKCLGTCPKNCRSRYRLGKTVTEKINAVTELTDKGHFDVVTDRLPRAPVDERPMGKTVGLDLMFEKVRRCLEDEQVRSIGLYGIGGVGKTTLLRKINNEYFGKSNDFDVVIWVVVSKPISIEKIQEVILKKLTTPEHNWKSSSKEEKTAEIFKLLKAKNFVILLDDMWERLDLLEVGIPDLSDQTKSRVVLTTRSERVCDEMEVHKRMRVECLTPDEAFSLFCDKVGENILNSHPDIKRLAKIVVEECKGLPLALIVIGRSMASMKTPREWEQALQMLKSYPAEFSGMGDHVFPILKFSYDHLYNPIIKSCFLYCSLFPEDHEIWNEELIDLWIGEGFLNKFADIHKARNQGDEIIRSLKLACLLEGDVSEYTCKMHDVIRDMALWLSCESGEENHKSFVLEHVELIEAYEIVKWKEAQRISLWHSNINEGLSLSPRFLNLQTLILRDSKMKSLPIGFFQSMPVIRVLDLSYNGNLVELPLEICRLESLEYLNLIRTNIKRMPIELKNLTKLRCLMLDYVEGLEVIPSNVISCLLNLQMFRMMHRFFSDIMEYDAVGVLQEMECLEYLSWISISLFTVPAVQKYLTSLMLQKRIRELNLMACPGLKVVELPLSTLQTLTVLGFDRCDDLERVKINMGLSRGHISNSNFHNLVKVFILGCRFLDLTWLIYAPSLELLAVRDSWEMEEIIGSDEYGDSEIDQQNLSIFSRLVTLWLDYLPNLKSIYKRPLPFPSLKEIRVLHCPNLRKLPLNSNSATNTLKAIVGESSWWEELEWEDDNLKRIFIPYFKTNCYDHLYNPIIKSCFLYCSLFPEDHEIWNEELIDLWIGEGFLNKFADIHKARNQGDEIIRSLKLACLLEGDVSEYTCKMHDVIRDMALWLSCESGEENHKIFVLEHVELIEAYEIVKWKEAQRISLWHSNINEGLSLSPRFLNLQTLILRDSKMKSLPIGFFQFMPVIRVLNLSNNANLVELPLEICKLESLEYLNLEWTRIKMMPKELKNLTKLRCLILDGARGLVVIPSNVISCLPNLQMFRMMHRFFPDIVEYDAVGVLQEIECLEYLSWISISLFTVPAVQKYLTSLMLQKRIRELDMTACPGLKVVELPLSTLQTLTVLELEHCNDLERVKINRGLSRGHISNSNFHNLVRVNISGCRFLDLTWLIYAPSLESLMVFSCREMEEIIGSDEYGDSEIDQQNLSIFSRLVTLWLDDLPNLKSIYKRALPFPSLKKIHVIRCPNLRKLPLNSNSATNTLKEIEGHLTWWEELEWEDDNLKRIFTPYFKEEY</sequence>
<evidence type="ECO:0000256" key="4">
    <source>
        <dbReference type="ARBA" id="ARBA00022741"/>
    </source>
</evidence>
<dbReference type="Gene3D" id="3.40.50.300">
    <property type="entry name" value="P-loop containing nucleotide triphosphate hydrolases"/>
    <property type="match status" value="1"/>
</dbReference>
<comment type="similarity">
    <text evidence="1">Belongs to the disease resistance NB-LRR family.</text>
</comment>
<dbReference type="InterPro" id="IPR032675">
    <property type="entry name" value="LRR_dom_sf"/>
</dbReference>
<dbReference type="PANTHER" id="PTHR33463:SF220">
    <property type="entry name" value="NB-ARC DOMAIN-CONTAINING PROTEIN"/>
    <property type="match status" value="1"/>
</dbReference>
<dbReference type="ExpressionAtlas" id="A5BY34">
    <property type="expression patterns" value="baseline and differential"/>
</dbReference>
<evidence type="ECO:0000256" key="6">
    <source>
        <dbReference type="ARBA" id="ARBA00022840"/>
    </source>
</evidence>
<gene>
    <name evidence="9" type="ORF">VITISV_002420</name>
</gene>
<dbReference type="PRINTS" id="PR00364">
    <property type="entry name" value="DISEASERSIST"/>
</dbReference>
<dbReference type="InterPro" id="IPR002182">
    <property type="entry name" value="NB-ARC"/>
</dbReference>
<organism evidence="9">
    <name type="scientific">Vitis vinifera</name>
    <name type="common">Grape</name>
    <dbReference type="NCBI Taxonomy" id="29760"/>
    <lineage>
        <taxon>Eukaryota</taxon>
        <taxon>Viridiplantae</taxon>
        <taxon>Streptophyta</taxon>
        <taxon>Embryophyta</taxon>
        <taxon>Tracheophyta</taxon>
        <taxon>Spermatophyta</taxon>
        <taxon>Magnoliopsida</taxon>
        <taxon>eudicotyledons</taxon>
        <taxon>Gunneridae</taxon>
        <taxon>Pentapetalae</taxon>
        <taxon>rosids</taxon>
        <taxon>Vitales</taxon>
        <taxon>Vitaceae</taxon>
        <taxon>Viteae</taxon>
        <taxon>Vitis</taxon>
    </lineage>
</organism>
<evidence type="ECO:0000256" key="7">
    <source>
        <dbReference type="SAM" id="Coils"/>
    </source>
</evidence>
<keyword evidence="4" id="KW-0547">Nucleotide-binding</keyword>
<keyword evidence="6" id="KW-0067">ATP-binding</keyword>
<dbReference type="InterPro" id="IPR057135">
    <property type="entry name" value="At4g27190-like_LRR"/>
</dbReference>
<proteinExistence type="inferred from homology"/>
<keyword evidence="3" id="KW-0677">Repeat</keyword>
<dbReference type="SUPFAM" id="SSF52540">
    <property type="entry name" value="P-loop containing nucleoside triphosphate hydrolases"/>
    <property type="match status" value="1"/>
</dbReference>